<evidence type="ECO:0000256" key="4">
    <source>
        <dbReference type="ARBA" id="ARBA00022741"/>
    </source>
</evidence>
<dbReference type="GO" id="GO:0005737">
    <property type="term" value="C:cytoplasm"/>
    <property type="evidence" value="ECO:0007669"/>
    <property type="project" value="TreeGrafter"/>
</dbReference>
<dbReference type="GO" id="GO:0004674">
    <property type="term" value="F:protein serine/threonine kinase activity"/>
    <property type="evidence" value="ECO:0007669"/>
    <property type="project" value="UniProtKB-KW"/>
</dbReference>
<dbReference type="GO" id="GO:0005524">
    <property type="term" value="F:ATP binding"/>
    <property type="evidence" value="ECO:0007669"/>
    <property type="project" value="UniProtKB-KW"/>
</dbReference>
<feature type="region of interest" description="Disordered" evidence="10">
    <location>
        <begin position="107"/>
        <end position="134"/>
    </location>
</feature>
<keyword evidence="6" id="KW-0067">ATP-binding</keyword>
<reference evidence="12" key="1">
    <citation type="submission" date="2015-01" db="EMBL/GenBank/DDBJ databases">
        <authorList>
            <person name="Aksoy S."/>
            <person name="Warren W."/>
            <person name="Wilson R.K."/>
        </authorList>
    </citation>
    <scope>NUCLEOTIDE SEQUENCE [LARGE SCALE GENOMIC DNA]</scope>
    <source>
        <strain evidence="12">IAEA</strain>
    </source>
</reference>
<evidence type="ECO:0000256" key="6">
    <source>
        <dbReference type="ARBA" id="ARBA00022840"/>
    </source>
</evidence>
<organism evidence="11 12">
    <name type="scientific">Glossina palpalis gambiensis</name>
    <dbReference type="NCBI Taxonomy" id="67801"/>
    <lineage>
        <taxon>Eukaryota</taxon>
        <taxon>Metazoa</taxon>
        <taxon>Ecdysozoa</taxon>
        <taxon>Arthropoda</taxon>
        <taxon>Hexapoda</taxon>
        <taxon>Insecta</taxon>
        <taxon>Pterygota</taxon>
        <taxon>Neoptera</taxon>
        <taxon>Endopterygota</taxon>
        <taxon>Diptera</taxon>
        <taxon>Brachycera</taxon>
        <taxon>Muscomorpha</taxon>
        <taxon>Hippoboscoidea</taxon>
        <taxon>Glossinidae</taxon>
        <taxon>Glossina</taxon>
    </lineage>
</organism>
<dbReference type="Proteomes" id="UP000092460">
    <property type="component" value="Unassembled WGS sequence"/>
</dbReference>
<dbReference type="VEuPathDB" id="VectorBase:GPPI051606"/>
<evidence type="ECO:0000256" key="1">
    <source>
        <dbReference type="ARBA" id="ARBA00012513"/>
    </source>
</evidence>
<keyword evidence="9" id="KW-0175">Coiled coil</keyword>
<keyword evidence="2" id="KW-0723">Serine/threonine-protein kinase</keyword>
<feature type="coiled-coil region" evidence="9">
    <location>
        <begin position="5"/>
        <end position="65"/>
    </location>
</feature>
<keyword evidence="4" id="KW-0547">Nucleotide-binding</keyword>
<comment type="catalytic activity">
    <reaction evidence="7">
        <text>L-threonyl-[protein] + ATP = O-phospho-L-threonyl-[protein] + ADP + H(+)</text>
        <dbReference type="Rhea" id="RHEA:46608"/>
        <dbReference type="Rhea" id="RHEA-COMP:11060"/>
        <dbReference type="Rhea" id="RHEA-COMP:11605"/>
        <dbReference type="ChEBI" id="CHEBI:15378"/>
        <dbReference type="ChEBI" id="CHEBI:30013"/>
        <dbReference type="ChEBI" id="CHEBI:30616"/>
        <dbReference type="ChEBI" id="CHEBI:61977"/>
        <dbReference type="ChEBI" id="CHEBI:456216"/>
        <dbReference type="EC" id="2.7.11.1"/>
    </reaction>
</comment>
<dbReference type="EMBL" id="JXJN01030822">
    <property type="status" value="NOT_ANNOTATED_CDS"/>
    <property type="molecule type" value="Genomic_DNA"/>
</dbReference>
<evidence type="ECO:0000256" key="8">
    <source>
        <dbReference type="ARBA" id="ARBA00048679"/>
    </source>
</evidence>
<dbReference type="STRING" id="67801.A0A1B0C7R9"/>
<keyword evidence="12" id="KW-1185">Reference proteome</keyword>
<sequence length="222" mass="27226">MHEQMSGYKRMRREHQAALLKLEEKCKVEMEAHKNALDKEYDNLLHNFTRELERLEAKHQQDLERRMKQTSAAEKKLFKEISLKQEGDRKAFDLNRKKEYKANKERWKRELSMDESTPKRQRDLTLQSQKDNLKQAEAQEEQRLLTLQKQYIELEMRKFKRRRLIMLHELEDQLLRDELAKKQQQLEQAHAMLLKHHEKTQELEYRQQKSIHQLREEQVNNL</sequence>
<reference evidence="11" key="2">
    <citation type="submission" date="2020-05" db="UniProtKB">
        <authorList>
            <consortium name="EnsemblMetazoa"/>
        </authorList>
    </citation>
    <scope>IDENTIFICATION</scope>
    <source>
        <strain evidence="11">IAEA</strain>
    </source>
</reference>
<feature type="compositionally biased region" description="Basic and acidic residues" evidence="10">
    <location>
        <begin position="107"/>
        <end position="123"/>
    </location>
</feature>
<evidence type="ECO:0000256" key="5">
    <source>
        <dbReference type="ARBA" id="ARBA00022777"/>
    </source>
</evidence>
<dbReference type="PANTHER" id="PTHR47167">
    <property type="entry name" value="SERINE/THREONINE-PROTEIN KINASE TAO1-LIKE PROTEIN"/>
    <property type="match status" value="1"/>
</dbReference>
<name>A0A1B0C7R9_9MUSC</name>
<evidence type="ECO:0000256" key="10">
    <source>
        <dbReference type="SAM" id="MobiDB-lite"/>
    </source>
</evidence>
<keyword evidence="3" id="KW-0808">Transferase</keyword>
<accession>A0A1B0C7R9</accession>
<evidence type="ECO:0000256" key="9">
    <source>
        <dbReference type="SAM" id="Coils"/>
    </source>
</evidence>
<protein>
    <recommendedName>
        <fullName evidence="1">non-specific serine/threonine protein kinase</fullName>
        <ecNumber evidence="1">2.7.11.1</ecNumber>
    </recommendedName>
</protein>
<evidence type="ECO:0000256" key="2">
    <source>
        <dbReference type="ARBA" id="ARBA00022527"/>
    </source>
</evidence>
<dbReference type="EC" id="2.7.11.1" evidence="1"/>
<dbReference type="EnsemblMetazoa" id="GPPI051606-RA">
    <property type="protein sequence ID" value="GPPI051606-PA"/>
    <property type="gene ID" value="GPPI051606"/>
</dbReference>
<evidence type="ECO:0000256" key="3">
    <source>
        <dbReference type="ARBA" id="ARBA00022679"/>
    </source>
</evidence>
<keyword evidence="5" id="KW-0418">Kinase</keyword>
<comment type="catalytic activity">
    <reaction evidence="8">
        <text>L-seryl-[protein] + ATP = O-phospho-L-seryl-[protein] + ADP + H(+)</text>
        <dbReference type="Rhea" id="RHEA:17989"/>
        <dbReference type="Rhea" id="RHEA-COMP:9863"/>
        <dbReference type="Rhea" id="RHEA-COMP:11604"/>
        <dbReference type="ChEBI" id="CHEBI:15378"/>
        <dbReference type="ChEBI" id="CHEBI:29999"/>
        <dbReference type="ChEBI" id="CHEBI:30616"/>
        <dbReference type="ChEBI" id="CHEBI:83421"/>
        <dbReference type="ChEBI" id="CHEBI:456216"/>
        <dbReference type="EC" id="2.7.11.1"/>
    </reaction>
</comment>
<proteinExistence type="predicted"/>
<dbReference type="InterPro" id="IPR051234">
    <property type="entry name" value="TAO_STE20_kinase"/>
</dbReference>
<evidence type="ECO:0000313" key="11">
    <source>
        <dbReference type="EnsemblMetazoa" id="GPPI051606-PA"/>
    </source>
</evidence>
<dbReference type="PANTHER" id="PTHR47167:SF4">
    <property type="entry name" value="SERINE_THREONINE-PROTEIN KINASE TAO"/>
    <property type="match status" value="1"/>
</dbReference>
<evidence type="ECO:0000256" key="7">
    <source>
        <dbReference type="ARBA" id="ARBA00047899"/>
    </source>
</evidence>
<dbReference type="AlphaFoldDB" id="A0A1B0C7R9"/>
<evidence type="ECO:0000313" key="12">
    <source>
        <dbReference type="Proteomes" id="UP000092460"/>
    </source>
</evidence>